<dbReference type="CDD" id="cd06558">
    <property type="entry name" value="crotonase-like"/>
    <property type="match status" value="1"/>
</dbReference>
<comment type="pathway">
    <text evidence="2">Lipid metabolism; fatty acid beta-oxidation.</text>
</comment>
<keyword evidence="7" id="KW-0576">Peroxisome</keyword>
<keyword evidence="4" id="KW-0276">Fatty acid metabolism</keyword>
<evidence type="ECO:0000256" key="5">
    <source>
        <dbReference type="ARBA" id="ARBA00022990"/>
    </source>
</evidence>
<dbReference type="PANTHER" id="PTHR43149">
    <property type="entry name" value="ENOYL-COA HYDRATASE"/>
    <property type="match status" value="1"/>
</dbReference>
<evidence type="ECO:0000256" key="2">
    <source>
        <dbReference type="ARBA" id="ARBA00005005"/>
    </source>
</evidence>
<dbReference type="GO" id="GO:0005777">
    <property type="term" value="C:peroxisome"/>
    <property type="evidence" value="ECO:0007669"/>
    <property type="project" value="UniProtKB-SubCell"/>
</dbReference>
<dbReference type="InterPro" id="IPR045002">
    <property type="entry name" value="Ech1-like"/>
</dbReference>
<dbReference type="EMBL" id="SPLM01000145">
    <property type="protein sequence ID" value="TMW56639.1"/>
    <property type="molecule type" value="Genomic_DNA"/>
</dbReference>
<dbReference type="SUPFAM" id="SSF52096">
    <property type="entry name" value="ClpP/crotonase"/>
    <property type="match status" value="1"/>
</dbReference>
<evidence type="ECO:0000256" key="9">
    <source>
        <dbReference type="RuleBase" id="RU003707"/>
    </source>
</evidence>
<evidence type="ECO:0000313" key="11">
    <source>
        <dbReference type="Proteomes" id="UP000794436"/>
    </source>
</evidence>
<dbReference type="PROSITE" id="PS00166">
    <property type="entry name" value="ENOYL_COA_HYDRATASE"/>
    <property type="match status" value="1"/>
</dbReference>
<dbReference type="InterPro" id="IPR001753">
    <property type="entry name" value="Enoyl-CoA_hydra/iso"/>
</dbReference>
<proteinExistence type="inferred from homology"/>
<dbReference type="InterPro" id="IPR029045">
    <property type="entry name" value="ClpP/crotonase-like_dom_sf"/>
</dbReference>
<dbReference type="AlphaFoldDB" id="A0A8K1FD91"/>
<dbReference type="GO" id="GO:0006635">
    <property type="term" value="P:fatty acid beta-oxidation"/>
    <property type="evidence" value="ECO:0007669"/>
    <property type="project" value="UniProtKB-UniPathway"/>
</dbReference>
<sequence length="316" mass="35252">MLSLRGLTRVARPHRSPAVRSFADNATHMREWLRPNKKFDLDAHSYETLALNYEQEHVLHLKLNRPKQLNAFNMQMWVDLGDVFEKIELDPSIRAVIVSGEGRGFTSGMDLSVFTVLQQVLAEEKCQGRMREGLMRGIDGFQRVITAAESCRVPVIAAVHGPCIGAGVDFITACDLRYCDTSAVFSVKEVDLAIVADCGTLQRLPKLIGEQRAKELSYTGRNFSGVEAERLGFVLKTLNDQEELLKHAKEVAASIADKSPLTIRGIKHAINYQRDHSTQDSLRQIQYHNATVVPSDDLATAITAIMSKSKATFRED</sequence>
<comment type="subcellular location">
    <subcellularLocation>
        <location evidence="1">Peroxisome</location>
    </subcellularLocation>
</comment>
<organism evidence="10 11">
    <name type="scientific">Pythium oligandrum</name>
    <name type="common">Mycoparasitic fungus</name>
    <dbReference type="NCBI Taxonomy" id="41045"/>
    <lineage>
        <taxon>Eukaryota</taxon>
        <taxon>Sar</taxon>
        <taxon>Stramenopiles</taxon>
        <taxon>Oomycota</taxon>
        <taxon>Peronosporomycetes</taxon>
        <taxon>Pythiales</taxon>
        <taxon>Pythiaceae</taxon>
        <taxon>Pythium</taxon>
    </lineage>
</organism>
<keyword evidence="8" id="KW-0413">Isomerase</keyword>
<keyword evidence="11" id="KW-1185">Reference proteome</keyword>
<dbReference type="PANTHER" id="PTHR43149:SF1">
    <property type="entry name" value="DELTA(3,5)-DELTA(2,4)-DIENOYL-COA ISOMERASE, MITOCHONDRIAL"/>
    <property type="match status" value="1"/>
</dbReference>
<evidence type="ECO:0000256" key="8">
    <source>
        <dbReference type="ARBA" id="ARBA00023235"/>
    </source>
</evidence>
<evidence type="ECO:0000256" key="3">
    <source>
        <dbReference type="ARBA" id="ARBA00005254"/>
    </source>
</evidence>
<dbReference type="Pfam" id="PF00378">
    <property type="entry name" value="ECH_1"/>
    <property type="match status" value="1"/>
</dbReference>
<evidence type="ECO:0000313" key="10">
    <source>
        <dbReference type="EMBL" id="TMW56639.1"/>
    </source>
</evidence>
<evidence type="ECO:0000256" key="6">
    <source>
        <dbReference type="ARBA" id="ARBA00023098"/>
    </source>
</evidence>
<comment type="caution">
    <text evidence="10">The sequence shown here is derived from an EMBL/GenBank/DDBJ whole genome shotgun (WGS) entry which is preliminary data.</text>
</comment>
<reference evidence="10" key="1">
    <citation type="submission" date="2019-03" db="EMBL/GenBank/DDBJ databases">
        <title>Long read genome sequence of the mycoparasitic Pythium oligandrum ATCC 38472 isolated from sugarbeet rhizosphere.</title>
        <authorList>
            <person name="Gaulin E."/>
        </authorList>
    </citation>
    <scope>NUCLEOTIDE SEQUENCE</scope>
    <source>
        <strain evidence="10">ATCC 38472_TT</strain>
    </source>
</reference>
<dbReference type="OrthoDB" id="14970at2759"/>
<dbReference type="FunFam" id="1.10.12.10:FF:000004">
    <property type="entry name" value="Delta3,5-delta2,4-dienoyl-CoA isomerase"/>
    <property type="match status" value="1"/>
</dbReference>
<gene>
    <name evidence="10" type="ORF">Poli38472_006649</name>
</gene>
<dbReference type="FunFam" id="3.90.226.10:FF:000024">
    <property type="entry name" value="Delta3,5-delta2,4-dienoyl-CoA isomerase"/>
    <property type="match status" value="1"/>
</dbReference>
<dbReference type="Proteomes" id="UP000794436">
    <property type="component" value="Unassembled WGS sequence"/>
</dbReference>
<protein>
    <submittedName>
        <fullName evidence="10">Uncharacterized protein</fullName>
    </submittedName>
</protein>
<accession>A0A8K1FD91</accession>
<name>A0A8K1FD91_PYTOL</name>
<dbReference type="Gene3D" id="3.90.226.10">
    <property type="entry name" value="2-enoyl-CoA Hydratase, Chain A, domain 1"/>
    <property type="match status" value="1"/>
</dbReference>
<evidence type="ECO:0000256" key="4">
    <source>
        <dbReference type="ARBA" id="ARBA00022832"/>
    </source>
</evidence>
<keyword evidence="5" id="KW-0007">Acetylation</keyword>
<comment type="similarity">
    <text evidence="3 9">Belongs to the enoyl-CoA hydratase/isomerase family.</text>
</comment>
<evidence type="ECO:0000256" key="1">
    <source>
        <dbReference type="ARBA" id="ARBA00004275"/>
    </source>
</evidence>
<dbReference type="UniPathway" id="UPA00659"/>
<evidence type="ECO:0000256" key="7">
    <source>
        <dbReference type="ARBA" id="ARBA00023140"/>
    </source>
</evidence>
<dbReference type="InterPro" id="IPR018376">
    <property type="entry name" value="Enoyl-CoA_hyd/isom_CS"/>
</dbReference>
<keyword evidence="6" id="KW-0443">Lipid metabolism</keyword>
<dbReference type="GO" id="GO:0051750">
    <property type="term" value="F:delta(3,5)-delta(2,4)-dienoyl-CoA isomerase activity"/>
    <property type="evidence" value="ECO:0007669"/>
    <property type="project" value="TreeGrafter"/>
</dbReference>
<dbReference type="InterPro" id="IPR014748">
    <property type="entry name" value="Enoyl-CoA_hydra_C"/>
</dbReference>
<dbReference type="Gene3D" id="1.10.12.10">
    <property type="entry name" value="Lyase 2-enoyl-coa Hydratase, Chain A, domain 2"/>
    <property type="match status" value="1"/>
</dbReference>